<dbReference type="STRING" id="1118202.SAMN05443429_108122"/>
<dbReference type="RefSeq" id="WP_073180314.1">
    <property type="nucleotide sequence ID" value="NZ_FQYI01000008.1"/>
</dbReference>
<accession>A0A1M6GAX9</accession>
<evidence type="ECO:0000313" key="2">
    <source>
        <dbReference type="Proteomes" id="UP000184335"/>
    </source>
</evidence>
<dbReference type="EMBL" id="FQYI01000008">
    <property type="protein sequence ID" value="SHJ07094.1"/>
    <property type="molecule type" value="Genomic_DNA"/>
</dbReference>
<dbReference type="Proteomes" id="UP000184335">
    <property type="component" value="Unassembled WGS sequence"/>
</dbReference>
<protein>
    <recommendedName>
        <fullName evidence="3">Cro/C1-type HTH DNA-binding domain-containing protein</fullName>
    </recommendedName>
</protein>
<evidence type="ECO:0008006" key="3">
    <source>
        <dbReference type="Google" id="ProtNLM"/>
    </source>
</evidence>
<gene>
    <name evidence="1" type="ORF">SAMN05443429_108122</name>
</gene>
<keyword evidence="2" id="KW-1185">Reference proteome</keyword>
<dbReference type="AlphaFoldDB" id="A0A1M6GAX9"/>
<sequence length="65" mass="7781">MKLKREVKRLLMKPEYLGLLMHKTGKTHATIVRWLQTDYKDLQLPQTVAIIEEITGRSRRELYEL</sequence>
<name>A0A1M6GAX9_9FLAO</name>
<reference evidence="1 2" key="1">
    <citation type="submission" date="2016-11" db="EMBL/GenBank/DDBJ databases">
        <authorList>
            <person name="Jaros S."/>
            <person name="Januszkiewicz K."/>
            <person name="Wedrychowicz H."/>
        </authorList>
    </citation>
    <scope>NUCLEOTIDE SEQUENCE [LARGE SCALE GENOMIC DNA]</scope>
    <source>
        <strain evidence="1 2">DSM 25479</strain>
    </source>
</reference>
<organism evidence="1 2">
    <name type="scientific">Cruoricaptor ignavus</name>
    <dbReference type="NCBI Taxonomy" id="1118202"/>
    <lineage>
        <taxon>Bacteria</taxon>
        <taxon>Pseudomonadati</taxon>
        <taxon>Bacteroidota</taxon>
        <taxon>Flavobacteriia</taxon>
        <taxon>Flavobacteriales</taxon>
        <taxon>Weeksellaceae</taxon>
        <taxon>Cruoricaptor</taxon>
    </lineage>
</organism>
<evidence type="ECO:0000313" key="1">
    <source>
        <dbReference type="EMBL" id="SHJ07094.1"/>
    </source>
</evidence>
<proteinExistence type="predicted"/>